<dbReference type="AlphaFoldDB" id="A0A068V2X5"/>
<dbReference type="Gramene" id="CDP15016">
    <property type="protein sequence ID" value="CDP15016"/>
    <property type="gene ID" value="GSCOC_T00042546001"/>
</dbReference>
<dbReference type="PhylomeDB" id="A0A068V2X5"/>
<dbReference type="OMA" id="GGNAKRC"/>
<feature type="compositionally biased region" description="Polar residues" evidence="1">
    <location>
        <begin position="37"/>
        <end position="50"/>
    </location>
</feature>
<proteinExistence type="predicted"/>
<feature type="compositionally biased region" description="Basic residues" evidence="1">
    <location>
        <begin position="83"/>
        <end position="93"/>
    </location>
</feature>
<dbReference type="PANTHER" id="PTHR33595:SF7">
    <property type="entry name" value="OS12G0242500 PROTEIN"/>
    <property type="match status" value="1"/>
</dbReference>
<dbReference type="STRING" id="49390.A0A068V2X5"/>
<accession>A0A068V2X5</accession>
<feature type="region of interest" description="Disordered" evidence="1">
    <location>
        <begin position="35"/>
        <end position="158"/>
    </location>
</feature>
<dbReference type="FunCoup" id="A0A068V2X5">
    <property type="interactions" value="20"/>
</dbReference>
<protein>
    <recommendedName>
        <fullName evidence="2">DUF7950 domain-containing protein</fullName>
    </recommendedName>
</protein>
<evidence type="ECO:0000256" key="1">
    <source>
        <dbReference type="SAM" id="MobiDB-lite"/>
    </source>
</evidence>
<feature type="compositionally biased region" description="Low complexity" evidence="1">
    <location>
        <begin position="104"/>
        <end position="113"/>
    </location>
</feature>
<evidence type="ECO:0000259" key="2">
    <source>
        <dbReference type="Pfam" id="PF25821"/>
    </source>
</evidence>
<sequence length="333" mass="35609">MDGRGGCCIARYAGNTYDMSKMDRIMLRYRPIAPKPATNSSCSGSSTAENSGAYVKTGRAKRRYVRNSGKKKIASFSNGGVTKKCKCARKRKSPSPEENESMNGGRSTVSTGSVSGGDGVGVGVVTLPLLPETPETKQRSSSSSQERPARGASSRGVEKAKVPMWLNFEGGGSSQGDGKAGGMVAQPVRVVGTWVRVECVTETWAGVGLDDVYGGGLGCTDQEKLMNLDRDTCPGFVTEGLSRVVWVNRAYRAMVVGQEEAESSEEEVVVWLVMKEGFELPPKNWPAFTCRVRVVTCGKGNSSLTLPCDVWRLGGGHGFAWRLDTKAALSLGR</sequence>
<dbReference type="EMBL" id="HG739178">
    <property type="protein sequence ID" value="CDP15016.1"/>
    <property type="molecule type" value="Genomic_DNA"/>
</dbReference>
<keyword evidence="4" id="KW-1185">Reference proteome</keyword>
<dbReference type="Pfam" id="PF25821">
    <property type="entry name" value="DUF7950"/>
    <property type="match status" value="1"/>
</dbReference>
<feature type="domain" description="DUF7950" evidence="2">
    <location>
        <begin position="192"/>
        <end position="330"/>
    </location>
</feature>
<dbReference type="OrthoDB" id="1898295at2759"/>
<dbReference type="Proteomes" id="UP000295252">
    <property type="component" value="Chromosome VI"/>
</dbReference>
<evidence type="ECO:0000313" key="3">
    <source>
        <dbReference type="EMBL" id="CDP15016.1"/>
    </source>
</evidence>
<dbReference type="InParanoid" id="A0A068V2X5"/>
<evidence type="ECO:0000313" key="4">
    <source>
        <dbReference type="Proteomes" id="UP000295252"/>
    </source>
</evidence>
<reference evidence="4" key="1">
    <citation type="journal article" date="2014" name="Science">
        <title>The coffee genome provides insight into the convergent evolution of caffeine biosynthesis.</title>
        <authorList>
            <person name="Denoeud F."/>
            <person name="Carretero-Paulet L."/>
            <person name="Dereeper A."/>
            <person name="Droc G."/>
            <person name="Guyot R."/>
            <person name="Pietrella M."/>
            <person name="Zheng C."/>
            <person name="Alberti A."/>
            <person name="Anthony F."/>
            <person name="Aprea G."/>
            <person name="Aury J.M."/>
            <person name="Bento P."/>
            <person name="Bernard M."/>
            <person name="Bocs S."/>
            <person name="Campa C."/>
            <person name="Cenci A."/>
            <person name="Combes M.C."/>
            <person name="Crouzillat D."/>
            <person name="Da Silva C."/>
            <person name="Daddiego L."/>
            <person name="De Bellis F."/>
            <person name="Dussert S."/>
            <person name="Garsmeur O."/>
            <person name="Gayraud T."/>
            <person name="Guignon V."/>
            <person name="Jahn K."/>
            <person name="Jamilloux V."/>
            <person name="Joet T."/>
            <person name="Labadie K."/>
            <person name="Lan T."/>
            <person name="Leclercq J."/>
            <person name="Lepelley M."/>
            <person name="Leroy T."/>
            <person name="Li L.T."/>
            <person name="Librado P."/>
            <person name="Lopez L."/>
            <person name="Munoz A."/>
            <person name="Noel B."/>
            <person name="Pallavicini A."/>
            <person name="Perrotta G."/>
            <person name="Poncet V."/>
            <person name="Pot D."/>
            <person name="Priyono X."/>
            <person name="Rigoreau M."/>
            <person name="Rouard M."/>
            <person name="Rozas J."/>
            <person name="Tranchant-Dubreuil C."/>
            <person name="VanBuren R."/>
            <person name="Zhang Q."/>
            <person name="Andrade A.C."/>
            <person name="Argout X."/>
            <person name="Bertrand B."/>
            <person name="de Kochko A."/>
            <person name="Graziosi G."/>
            <person name="Henry R.J."/>
            <person name="Jayarama X."/>
            <person name="Ming R."/>
            <person name="Nagai C."/>
            <person name="Rounsley S."/>
            <person name="Sankoff D."/>
            <person name="Giuliano G."/>
            <person name="Albert V.A."/>
            <person name="Wincker P."/>
            <person name="Lashermes P."/>
        </authorList>
    </citation>
    <scope>NUCLEOTIDE SEQUENCE [LARGE SCALE GENOMIC DNA]</scope>
    <source>
        <strain evidence="4">cv. DH200-94</strain>
    </source>
</reference>
<dbReference type="InterPro" id="IPR057710">
    <property type="entry name" value="DUF7950"/>
</dbReference>
<name>A0A068V2X5_COFCA</name>
<gene>
    <name evidence="3" type="ORF">GSCOC_T00042546001</name>
</gene>
<dbReference type="PANTHER" id="PTHR33595">
    <property type="entry name" value="VON WILLEBRAND FACTOR A DOMAIN PROTEIN"/>
    <property type="match status" value="1"/>
</dbReference>
<feature type="compositionally biased region" description="Basic residues" evidence="1">
    <location>
        <begin position="58"/>
        <end position="73"/>
    </location>
</feature>
<organism evidence="3 4">
    <name type="scientific">Coffea canephora</name>
    <name type="common">Robusta coffee</name>
    <dbReference type="NCBI Taxonomy" id="49390"/>
    <lineage>
        <taxon>Eukaryota</taxon>
        <taxon>Viridiplantae</taxon>
        <taxon>Streptophyta</taxon>
        <taxon>Embryophyta</taxon>
        <taxon>Tracheophyta</taxon>
        <taxon>Spermatophyta</taxon>
        <taxon>Magnoliopsida</taxon>
        <taxon>eudicotyledons</taxon>
        <taxon>Gunneridae</taxon>
        <taxon>Pentapetalae</taxon>
        <taxon>asterids</taxon>
        <taxon>lamiids</taxon>
        <taxon>Gentianales</taxon>
        <taxon>Rubiaceae</taxon>
        <taxon>Ixoroideae</taxon>
        <taxon>Gardenieae complex</taxon>
        <taxon>Bertiereae - Coffeeae clade</taxon>
        <taxon>Coffeeae</taxon>
        <taxon>Coffea</taxon>
    </lineage>
</organism>